<dbReference type="VEuPathDB" id="FungiDB:SCHCODRAFT_02530490"/>
<dbReference type="KEGG" id="scm:SCHCO_02530490"/>
<evidence type="ECO:0000313" key="4">
    <source>
        <dbReference type="EMBL" id="EFJ02251.1"/>
    </source>
</evidence>
<accession>D8PNN2</accession>
<proteinExistence type="predicted"/>
<feature type="domain" description="RING-type" evidence="3">
    <location>
        <begin position="201"/>
        <end position="227"/>
    </location>
</feature>
<evidence type="ECO:0000256" key="1">
    <source>
        <dbReference type="PROSITE-ProRule" id="PRU00175"/>
    </source>
</evidence>
<reference evidence="4 5" key="1">
    <citation type="journal article" date="2010" name="Nat. Biotechnol.">
        <title>Genome sequence of the model mushroom Schizophyllum commune.</title>
        <authorList>
            <person name="Ohm R.A."/>
            <person name="de Jong J.F."/>
            <person name="Lugones L.G."/>
            <person name="Aerts A."/>
            <person name="Kothe E."/>
            <person name="Stajich J.E."/>
            <person name="de Vries R.P."/>
            <person name="Record E."/>
            <person name="Levasseur A."/>
            <person name="Baker S.E."/>
            <person name="Bartholomew K.A."/>
            <person name="Coutinho P.M."/>
            <person name="Erdmann S."/>
            <person name="Fowler T.J."/>
            <person name="Gathman A.C."/>
            <person name="Lombard V."/>
            <person name="Henrissat B."/>
            <person name="Knabe N."/>
            <person name="Kuees U."/>
            <person name="Lilly W.W."/>
            <person name="Lindquist E."/>
            <person name="Lucas S."/>
            <person name="Magnuson J.K."/>
            <person name="Piumi F."/>
            <person name="Raudaskoski M."/>
            <person name="Salamov A."/>
            <person name="Schmutz J."/>
            <person name="Schwarze F.W.M.R."/>
            <person name="vanKuyk P.A."/>
            <person name="Horton J.S."/>
            <person name="Grigoriev I.V."/>
            <person name="Woesten H.A.B."/>
        </authorList>
    </citation>
    <scope>NUCLEOTIDE SEQUENCE [LARGE SCALE GENOMIC DNA]</scope>
    <source>
        <strain evidence="5">H4-8 / FGSC 9210</strain>
    </source>
</reference>
<name>D8PNN2_SCHCM</name>
<dbReference type="Pfam" id="PF13639">
    <property type="entry name" value="zf-RING_2"/>
    <property type="match status" value="1"/>
</dbReference>
<dbReference type="OrthoDB" id="6105938at2759"/>
<keyword evidence="1" id="KW-0479">Metal-binding</keyword>
<evidence type="ECO:0000259" key="3">
    <source>
        <dbReference type="PROSITE" id="PS50089"/>
    </source>
</evidence>
<feature type="region of interest" description="Disordered" evidence="2">
    <location>
        <begin position="107"/>
        <end position="173"/>
    </location>
</feature>
<feature type="compositionally biased region" description="Acidic residues" evidence="2">
    <location>
        <begin position="74"/>
        <end position="87"/>
    </location>
</feature>
<dbReference type="InterPro" id="IPR013083">
    <property type="entry name" value="Znf_RING/FYVE/PHD"/>
</dbReference>
<gene>
    <name evidence="4" type="ORF">SCHCODRAFT_231274</name>
</gene>
<dbReference type="InParanoid" id="D8PNN2"/>
<dbReference type="GO" id="GO:0008270">
    <property type="term" value="F:zinc ion binding"/>
    <property type="evidence" value="ECO:0007669"/>
    <property type="project" value="UniProtKB-KW"/>
</dbReference>
<dbReference type="Gene3D" id="3.30.40.10">
    <property type="entry name" value="Zinc/RING finger domain, C3HC4 (zinc finger)"/>
    <property type="match status" value="1"/>
</dbReference>
<keyword evidence="5" id="KW-1185">Reference proteome</keyword>
<dbReference type="EMBL" id="GL377302">
    <property type="protein sequence ID" value="EFJ02251.1"/>
    <property type="molecule type" value="Genomic_DNA"/>
</dbReference>
<evidence type="ECO:0000256" key="2">
    <source>
        <dbReference type="SAM" id="MobiDB-lite"/>
    </source>
</evidence>
<keyword evidence="1" id="KW-0862">Zinc</keyword>
<feature type="compositionally biased region" description="Basic and acidic residues" evidence="2">
    <location>
        <begin position="154"/>
        <end position="165"/>
    </location>
</feature>
<dbReference type="AlphaFoldDB" id="D8PNN2"/>
<dbReference type="Proteomes" id="UP000007431">
    <property type="component" value="Unassembled WGS sequence"/>
</dbReference>
<organism evidence="5">
    <name type="scientific">Schizophyllum commune (strain H4-8 / FGSC 9210)</name>
    <name type="common">Split gill fungus</name>
    <dbReference type="NCBI Taxonomy" id="578458"/>
    <lineage>
        <taxon>Eukaryota</taxon>
        <taxon>Fungi</taxon>
        <taxon>Dikarya</taxon>
        <taxon>Basidiomycota</taxon>
        <taxon>Agaricomycotina</taxon>
        <taxon>Agaricomycetes</taxon>
        <taxon>Agaricomycetidae</taxon>
        <taxon>Agaricales</taxon>
        <taxon>Schizophyllaceae</taxon>
        <taxon>Schizophyllum</taxon>
    </lineage>
</organism>
<keyword evidence="1" id="KW-0863">Zinc-finger</keyword>
<dbReference type="SUPFAM" id="SSF57850">
    <property type="entry name" value="RING/U-box"/>
    <property type="match status" value="1"/>
</dbReference>
<dbReference type="PROSITE" id="PS50089">
    <property type="entry name" value="ZF_RING_2"/>
    <property type="match status" value="1"/>
</dbReference>
<dbReference type="HOGENOM" id="CLU_1008866_0_0_1"/>
<feature type="compositionally biased region" description="Low complexity" evidence="2">
    <location>
        <begin position="26"/>
        <end position="39"/>
    </location>
</feature>
<dbReference type="RefSeq" id="XP_003037153.1">
    <property type="nucleotide sequence ID" value="XM_003037107.1"/>
</dbReference>
<dbReference type="InterPro" id="IPR001841">
    <property type="entry name" value="Znf_RING"/>
</dbReference>
<feature type="compositionally biased region" description="Polar residues" evidence="2">
    <location>
        <begin position="107"/>
        <end position="137"/>
    </location>
</feature>
<dbReference type="STRING" id="578458.D8PNN2"/>
<protein>
    <recommendedName>
        <fullName evidence="3">RING-type domain-containing protein</fullName>
    </recommendedName>
</protein>
<dbReference type="GeneID" id="9584785"/>
<feature type="region of interest" description="Disordered" evidence="2">
    <location>
        <begin position="26"/>
        <end position="87"/>
    </location>
</feature>
<evidence type="ECO:0000313" key="5">
    <source>
        <dbReference type="Proteomes" id="UP000007431"/>
    </source>
</evidence>
<sequence>MSSDYDDFVDELPVLGDDEWGALLSGAAGSTTTATSTTTRAEPSSTGPGTHNDLNANTSGAPPEPPPQTVQDEAASDTESTDYGDDDIFDSTFLQAVDALERGLTQAESTVRTATRQENGPSEASTSANVITASPSASRKRKACEGPSGSSENTQKRTRVDERGRFVPSASTAKPDPVNEVLAKFEDELSCPIVAAHVTNPCGHSFCGECGNQWLKINKKTVCPNCRTAVHRKAPMIPNIALDHAISVYVSSLANNGNAEWASGGAKFAEFVSRQE</sequence>
<feature type="compositionally biased region" description="Polar residues" evidence="2">
    <location>
        <begin position="40"/>
        <end position="60"/>
    </location>
</feature>
<dbReference type="OMA" id="YACINSE"/>
<dbReference type="eggNOG" id="ENOG502SC5Q">
    <property type="taxonomic scope" value="Eukaryota"/>
</dbReference>